<name>A0A1Y2BMR6_9FUNG</name>
<keyword evidence="2" id="KW-1185">Reference proteome</keyword>
<dbReference type="AlphaFoldDB" id="A0A1Y2BMR6"/>
<organism evidence="1 2">
    <name type="scientific">Rhizoclosmatium globosum</name>
    <dbReference type="NCBI Taxonomy" id="329046"/>
    <lineage>
        <taxon>Eukaryota</taxon>
        <taxon>Fungi</taxon>
        <taxon>Fungi incertae sedis</taxon>
        <taxon>Chytridiomycota</taxon>
        <taxon>Chytridiomycota incertae sedis</taxon>
        <taxon>Chytridiomycetes</taxon>
        <taxon>Chytridiales</taxon>
        <taxon>Chytriomycetaceae</taxon>
        <taxon>Rhizoclosmatium</taxon>
    </lineage>
</organism>
<dbReference type="EMBL" id="MCGO01000059">
    <property type="protein sequence ID" value="ORY36012.1"/>
    <property type="molecule type" value="Genomic_DNA"/>
</dbReference>
<dbReference type="OrthoDB" id="5597201at2759"/>
<protein>
    <submittedName>
        <fullName evidence="1">Uncharacterized protein</fullName>
    </submittedName>
</protein>
<gene>
    <name evidence="1" type="ORF">BCR33DRAFT_722481</name>
</gene>
<reference evidence="1 2" key="1">
    <citation type="submission" date="2016-07" db="EMBL/GenBank/DDBJ databases">
        <title>Pervasive Adenine N6-methylation of Active Genes in Fungi.</title>
        <authorList>
            <consortium name="DOE Joint Genome Institute"/>
            <person name="Mondo S.J."/>
            <person name="Dannebaum R.O."/>
            <person name="Kuo R.C."/>
            <person name="Labutti K."/>
            <person name="Haridas S."/>
            <person name="Kuo A."/>
            <person name="Salamov A."/>
            <person name="Ahrendt S.R."/>
            <person name="Lipzen A."/>
            <person name="Sullivan W."/>
            <person name="Andreopoulos W.B."/>
            <person name="Clum A."/>
            <person name="Lindquist E."/>
            <person name="Daum C."/>
            <person name="Ramamoorthy G.K."/>
            <person name="Gryganskyi A."/>
            <person name="Culley D."/>
            <person name="Magnuson J.K."/>
            <person name="James T.Y."/>
            <person name="O'Malley M.A."/>
            <person name="Stajich J.E."/>
            <person name="Spatafora J.W."/>
            <person name="Visel A."/>
            <person name="Grigoriev I.V."/>
        </authorList>
    </citation>
    <scope>NUCLEOTIDE SEQUENCE [LARGE SCALE GENOMIC DNA]</scope>
    <source>
        <strain evidence="1 2">JEL800</strain>
    </source>
</reference>
<comment type="caution">
    <text evidence="1">The sequence shown here is derived from an EMBL/GenBank/DDBJ whole genome shotgun (WGS) entry which is preliminary data.</text>
</comment>
<evidence type="ECO:0000313" key="2">
    <source>
        <dbReference type="Proteomes" id="UP000193642"/>
    </source>
</evidence>
<accession>A0A1Y2BMR6</accession>
<dbReference type="Proteomes" id="UP000193642">
    <property type="component" value="Unassembled WGS sequence"/>
</dbReference>
<sequence length="325" mass="36239">MPWINGVFVQKYFEGAIPASSSTDALSPWNVIMHESKEYQYNINEAEGGGALPYKLNVAKDGYKCIPHAKDTSPFTYEPSTKTVTFGTQAYATAAKLKAGLLSEGIDDGLIQFKDPPQSPPMWIVLSDESDLTQKLNQEHRHVSLATAGTMFEDFSVFEGILVKGAVMEYRECVGKLPKNRENQNIYGRDYLSVGIPEDIGNAVRDFIMHVHGLSINDKSFGTLHQGFYWQSNNADYDKVPCIAMNERQDVKILTPAHALEAVGKNLMGDAHFIIKTVRGSPFDDPDREPPAKVTFTLALFQIERTTTFGPPPFRISKSKHLLYL</sequence>
<proteinExistence type="predicted"/>
<evidence type="ECO:0000313" key="1">
    <source>
        <dbReference type="EMBL" id="ORY36012.1"/>
    </source>
</evidence>